<comment type="caution">
    <text evidence="2">The sequence shown here is derived from an EMBL/GenBank/DDBJ whole genome shotgun (WGS) entry which is preliminary data.</text>
</comment>
<dbReference type="Proteomes" id="UP001139521">
    <property type="component" value="Unassembled WGS sequence"/>
</dbReference>
<dbReference type="AlphaFoldDB" id="A0A9X1ZTT7"/>
<reference evidence="2" key="1">
    <citation type="submission" date="2022-01" db="EMBL/GenBank/DDBJ databases">
        <title>Genome sequencing of Zunongwangia sp. M21534 genome.</title>
        <authorList>
            <person name="Chen Y."/>
            <person name="Dong C."/>
            <person name="Shao Z."/>
        </authorList>
    </citation>
    <scope>NUCLEOTIDE SEQUENCE</scope>
    <source>
        <strain evidence="2">MCCC M21534</strain>
    </source>
</reference>
<sequence length="79" mass="9136">MIATKEQLYRSQSGNEENSSWKIEYRLKKQEIRIRKQDEPHPVPIAIGIDPGSHPDNKVMRFRVRPASPAGRHGMTKKL</sequence>
<accession>A0A9X1ZTT7</accession>
<evidence type="ECO:0000256" key="1">
    <source>
        <dbReference type="SAM" id="MobiDB-lite"/>
    </source>
</evidence>
<protein>
    <submittedName>
        <fullName evidence="2">Uncharacterized protein</fullName>
    </submittedName>
</protein>
<keyword evidence="3" id="KW-1185">Reference proteome</keyword>
<gene>
    <name evidence="2" type="ORF">L1967_04195</name>
</gene>
<feature type="compositionally biased region" description="Polar residues" evidence="1">
    <location>
        <begin position="9"/>
        <end position="20"/>
    </location>
</feature>
<evidence type="ECO:0000313" key="3">
    <source>
        <dbReference type="Proteomes" id="UP001139521"/>
    </source>
</evidence>
<organism evidence="2 3">
    <name type="scientific">Zunongwangia pacifica</name>
    <dbReference type="NCBI Taxonomy" id="2911062"/>
    <lineage>
        <taxon>Bacteria</taxon>
        <taxon>Pseudomonadati</taxon>
        <taxon>Bacteroidota</taxon>
        <taxon>Flavobacteriia</taxon>
        <taxon>Flavobacteriales</taxon>
        <taxon>Flavobacteriaceae</taxon>
        <taxon>Zunongwangia</taxon>
    </lineage>
</organism>
<dbReference type="EMBL" id="JAKHSK010000004">
    <property type="protein sequence ID" value="MCL6217490.1"/>
    <property type="molecule type" value="Genomic_DNA"/>
</dbReference>
<proteinExistence type="predicted"/>
<feature type="region of interest" description="Disordered" evidence="1">
    <location>
        <begin position="1"/>
        <end position="20"/>
    </location>
</feature>
<name>A0A9X1ZTT7_9FLAO</name>
<feature type="region of interest" description="Disordered" evidence="1">
    <location>
        <begin position="36"/>
        <end position="59"/>
    </location>
</feature>
<evidence type="ECO:0000313" key="2">
    <source>
        <dbReference type="EMBL" id="MCL6217490.1"/>
    </source>
</evidence>
<dbReference type="RefSeq" id="WP_249600468.1">
    <property type="nucleotide sequence ID" value="NZ_JAKHSK010000004.1"/>
</dbReference>